<dbReference type="Proteomes" id="UP000632659">
    <property type="component" value="Unassembled WGS sequence"/>
</dbReference>
<dbReference type="SMART" id="SM00304">
    <property type="entry name" value="HAMP"/>
    <property type="match status" value="1"/>
</dbReference>
<keyword evidence="10" id="KW-0067">ATP-binding</keyword>
<dbReference type="Gene3D" id="6.10.340.10">
    <property type="match status" value="1"/>
</dbReference>
<evidence type="ECO:0000313" key="18">
    <source>
        <dbReference type="Proteomes" id="UP000632659"/>
    </source>
</evidence>
<dbReference type="PANTHER" id="PTHR45528:SF1">
    <property type="entry name" value="SENSOR HISTIDINE KINASE CPXA"/>
    <property type="match status" value="1"/>
</dbReference>
<comment type="subcellular location">
    <subcellularLocation>
        <location evidence="2">Cell membrane</location>
        <topology evidence="2">Multi-pass membrane protein</topology>
    </subcellularLocation>
</comment>
<dbReference type="EC" id="2.7.13.3" evidence="3"/>
<dbReference type="Pfam" id="PF00672">
    <property type="entry name" value="HAMP"/>
    <property type="match status" value="1"/>
</dbReference>
<evidence type="ECO:0000313" key="17">
    <source>
        <dbReference type="EMBL" id="MBC8611932.1"/>
    </source>
</evidence>
<evidence type="ECO:0000256" key="4">
    <source>
        <dbReference type="ARBA" id="ARBA00022475"/>
    </source>
</evidence>
<dbReference type="Pfam" id="PF00512">
    <property type="entry name" value="HisKA"/>
    <property type="match status" value="1"/>
</dbReference>
<evidence type="ECO:0000256" key="5">
    <source>
        <dbReference type="ARBA" id="ARBA00022553"/>
    </source>
</evidence>
<accession>A0A8J6PCP3</accession>
<evidence type="ECO:0000256" key="7">
    <source>
        <dbReference type="ARBA" id="ARBA00022692"/>
    </source>
</evidence>
<dbReference type="InterPro" id="IPR005467">
    <property type="entry name" value="His_kinase_dom"/>
</dbReference>
<dbReference type="GO" id="GO:0000155">
    <property type="term" value="F:phosphorelay sensor kinase activity"/>
    <property type="evidence" value="ECO:0007669"/>
    <property type="project" value="InterPro"/>
</dbReference>
<gene>
    <name evidence="17" type="ORF">H8702_12610</name>
</gene>
<proteinExistence type="predicted"/>
<dbReference type="PANTHER" id="PTHR45528">
    <property type="entry name" value="SENSOR HISTIDINE KINASE CPXA"/>
    <property type="match status" value="1"/>
</dbReference>
<dbReference type="Gene3D" id="3.30.565.10">
    <property type="entry name" value="Histidine kinase-like ATPase, C-terminal domain"/>
    <property type="match status" value="1"/>
</dbReference>
<keyword evidence="18" id="KW-1185">Reference proteome</keyword>
<evidence type="ECO:0000256" key="11">
    <source>
        <dbReference type="ARBA" id="ARBA00022989"/>
    </source>
</evidence>
<keyword evidence="13 14" id="KW-0472">Membrane</keyword>
<keyword evidence="4" id="KW-1003">Cell membrane</keyword>
<protein>
    <recommendedName>
        <fullName evidence="3">histidine kinase</fullName>
        <ecNumber evidence="3">2.7.13.3</ecNumber>
    </recommendedName>
</protein>
<dbReference type="PROSITE" id="PS50109">
    <property type="entry name" value="HIS_KIN"/>
    <property type="match status" value="1"/>
</dbReference>
<evidence type="ECO:0000256" key="14">
    <source>
        <dbReference type="SAM" id="Phobius"/>
    </source>
</evidence>
<sequence length="444" mass="50905">MIKQYLSKLTVRLFFTMLVSGVAGVLVFCLLWGIRLPVYQAMRDHHLLSSHQGQFISDFAERAAQINVRPTNEEEEHQLWELIQGRDEYTGISIYDAQTGEYITGYYAPVLDDFITGSLLSGVEAVYLTDDETVQMRVAFQDQEADVYFYSYYIAQIMIPYLVLSLLISLGVFLFPILHFVRRRMEYLCQIEEEILVMAEGDLSHPVTVNGTDEIAVLASQLNSLRIALDENISQEKESRGANRDLISAMSHDLKTPLTTLTGYLEIIKRKRCSEEKREEYLDRCLKKVEDIRELSDRMFEYALVFEQSDTVEFSSLLLTDIKQNLIEHIDFIELAGFRVKRNLKVASGSMQGNGNMIKRIFSNLFSNVLKYGDKNFAVEVEMLCKPGQVVFSLRNRVKEDDEQVESNRIGLKSVKKMVSLHHGELYVMSEDGIFSIQITLPVS</sequence>
<dbReference type="RefSeq" id="WP_187536823.1">
    <property type="nucleotide sequence ID" value="NZ_JACRTL010000009.1"/>
</dbReference>
<evidence type="ECO:0000256" key="13">
    <source>
        <dbReference type="ARBA" id="ARBA00023136"/>
    </source>
</evidence>
<dbReference type="InterPro" id="IPR036097">
    <property type="entry name" value="HisK_dim/P_sf"/>
</dbReference>
<dbReference type="InterPro" id="IPR003660">
    <property type="entry name" value="HAMP_dom"/>
</dbReference>
<keyword evidence="8" id="KW-0547">Nucleotide-binding</keyword>
<keyword evidence="11 14" id="KW-1133">Transmembrane helix</keyword>
<feature type="domain" description="Histidine kinase" evidence="15">
    <location>
        <begin position="249"/>
        <end position="444"/>
    </location>
</feature>
<keyword evidence="9 17" id="KW-0418">Kinase</keyword>
<name>A0A8J6PCP3_9FIRM</name>
<evidence type="ECO:0000256" key="10">
    <source>
        <dbReference type="ARBA" id="ARBA00022840"/>
    </source>
</evidence>
<feature type="domain" description="HAMP" evidence="16">
    <location>
        <begin position="198"/>
        <end position="234"/>
    </location>
</feature>
<organism evidence="17 18">
    <name type="scientific">Massiliimalia timonensis</name>
    <dbReference type="NCBI Taxonomy" id="1987501"/>
    <lineage>
        <taxon>Bacteria</taxon>
        <taxon>Bacillati</taxon>
        <taxon>Bacillota</taxon>
        <taxon>Clostridia</taxon>
        <taxon>Eubacteriales</taxon>
        <taxon>Oscillospiraceae</taxon>
        <taxon>Massiliimalia</taxon>
    </lineage>
</organism>
<dbReference type="GO" id="GO:0005886">
    <property type="term" value="C:plasma membrane"/>
    <property type="evidence" value="ECO:0007669"/>
    <property type="project" value="UniProtKB-SubCell"/>
</dbReference>
<evidence type="ECO:0000256" key="8">
    <source>
        <dbReference type="ARBA" id="ARBA00022741"/>
    </source>
</evidence>
<dbReference type="Gene3D" id="1.10.287.130">
    <property type="match status" value="1"/>
</dbReference>
<reference evidence="17" key="1">
    <citation type="submission" date="2020-08" db="EMBL/GenBank/DDBJ databases">
        <title>Genome public.</title>
        <authorList>
            <person name="Liu C."/>
            <person name="Sun Q."/>
        </authorList>
    </citation>
    <scope>NUCLEOTIDE SEQUENCE</scope>
    <source>
        <strain evidence="17">NSJ-15</strain>
    </source>
</reference>
<dbReference type="PROSITE" id="PS50885">
    <property type="entry name" value="HAMP"/>
    <property type="match status" value="1"/>
</dbReference>
<evidence type="ECO:0000259" key="15">
    <source>
        <dbReference type="PROSITE" id="PS50109"/>
    </source>
</evidence>
<dbReference type="AlphaFoldDB" id="A0A8J6PCP3"/>
<comment type="caution">
    <text evidence="17">The sequence shown here is derived from an EMBL/GenBank/DDBJ whole genome shotgun (WGS) entry which is preliminary data.</text>
</comment>
<comment type="catalytic activity">
    <reaction evidence="1">
        <text>ATP + protein L-histidine = ADP + protein N-phospho-L-histidine.</text>
        <dbReference type="EC" id="2.7.13.3"/>
    </reaction>
</comment>
<dbReference type="InterPro" id="IPR050398">
    <property type="entry name" value="HssS/ArlS-like"/>
</dbReference>
<dbReference type="SUPFAM" id="SSF47384">
    <property type="entry name" value="Homodimeric domain of signal transducing histidine kinase"/>
    <property type="match status" value="1"/>
</dbReference>
<keyword evidence="12" id="KW-0902">Two-component regulatory system</keyword>
<evidence type="ECO:0000259" key="16">
    <source>
        <dbReference type="PROSITE" id="PS50885"/>
    </source>
</evidence>
<dbReference type="GO" id="GO:0005524">
    <property type="term" value="F:ATP binding"/>
    <property type="evidence" value="ECO:0007669"/>
    <property type="project" value="UniProtKB-KW"/>
</dbReference>
<dbReference type="SMART" id="SM00388">
    <property type="entry name" value="HisKA"/>
    <property type="match status" value="1"/>
</dbReference>
<dbReference type="InterPro" id="IPR003661">
    <property type="entry name" value="HisK_dim/P_dom"/>
</dbReference>
<dbReference type="SUPFAM" id="SSF55874">
    <property type="entry name" value="ATPase domain of HSP90 chaperone/DNA topoisomerase II/histidine kinase"/>
    <property type="match status" value="1"/>
</dbReference>
<dbReference type="InterPro" id="IPR036890">
    <property type="entry name" value="HATPase_C_sf"/>
</dbReference>
<evidence type="ECO:0000256" key="1">
    <source>
        <dbReference type="ARBA" id="ARBA00000085"/>
    </source>
</evidence>
<evidence type="ECO:0000256" key="3">
    <source>
        <dbReference type="ARBA" id="ARBA00012438"/>
    </source>
</evidence>
<evidence type="ECO:0000256" key="9">
    <source>
        <dbReference type="ARBA" id="ARBA00022777"/>
    </source>
</evidence>
<keyword evidence="7 14" id="KW-0812">Transmembrane</keyword>
<feature type="transmembrane region" description="Helical" evidence="14">
    <location>
        <begin position="12"/>
        <end position="34"/>
    </location>
</feature>
<evidence type="ECO:0000256" key="2">
    <source>
        <dbReference type="ARBA" id="ARBA00004651"/>
    </source>
</evidence>
<keyword evidence="5" id="KW-0597">Phosphoprotein</keyword>
<feature type="transmembrane region" description="Helical" evidence="14">
    <location>
        <begin position="153"/>
        <end position="178"/>
    </location>
</feature>
<dbReference type="CDD" id="cd06225">
    <property type="entry name" value="HAMP"/>
    <property type="match status" value="1"/>
</dbReference>
<dbReference type="EMBL" id="JACRTL010000009">
    <property type="protein sequence ID" value="MBC8611932.1"/>
    <property type="molecule type" value="Genomic_DNA"/>
</dbReference>
<evidence type="ECO:0000256" key="12">
    <source>
        <dbReference type="ARBA" id="ARBA00023012"/>
    </source>
</evidence>
<keyword evidence="6" id="KW-0808">Transferase</keyword>
<evidence type="ECO:0000256" key="6">
    <source>
        <dbReference type="ARBA" id="ARBA00022679"/>
    </source>
</evidence>
<dbReference type="CDD" id="cd00082">
    <property type="entry name" value="HisKA"/>
    <property type="match status" value="1"/>
</dbReference>